<proteinExistence type="predicted"/>
<reference evidence="1" key="1">
    <citation type="submission" date="2021-10" db="EMBL/GenBank/DDBJ databases">
        <title>De novo Genome Assembly of Clathrus columnatus (Basidiomycota, Fungi) Using Illumina and Nanopore Sequence Data.</title>
        <authorList>
            <person name="Ogiso-Tanaka E."/>
            <person name="Itagaki H."/>
            <person name="Hosoya T."/>
            <person name="Hosaka K."/>
        </authorList>
    </citation>
    <scope>NUCLEOTIDE SEQUENCE</scope>
    <source>
        <strain evidence="1">MO-923</strain>
    </source>
</reference>
<comment type="caution">
    <text evidence="1">The sequence shown here is derived from an EMBL/GenBank/DDBJ whole genome shotgun (WGS) entry which is preliminary data.</text>
</comment>
<keyword evidence="2" id="KW-1185">Reference proteome</keyword>
<accession>A0AAV5ACN4</accession>
<evidence type="ECO:0000313" key="2">
    <source>
        <dbReference type="Proteomes" id="UP001050691"/>
    </source>
</evidence>
<dbReference type="EMBL" id="BPWL01000006">
    <property type="protein sequence ID" value="GJJ10898.1"/>
    <property type="molecule type" value="Genomic_DNA"/>
</dbReference>
<organism evidence="1 2">
    <name type="scientific">Clathrus columnatus</name>
    <dbReference type="NCBI Taxonomy" id="1419009"/>
    <lineage>
        <taxon>Eukaryota</taxon>
        <taxon>Fungi</taxon>
        <taxon>Dikarya</taxon>
        <taxon>Basidiomycota</taxon>
        <taxon>Agaricomycotina</taxon>
        <taxon>Agaricomycetes</taxon>
        <taxon>Phallomycetidae</taxon>
        <taxon>Phallales</taxon>
        <taxon>Clathraceae</taxon>
        <taxon>Clathrus</taxon>
    </lineage>
</organism>
<gene>
    <name evidence="1" type="ORF">Clacol_005126</name>
</gene>
<evidence type="ECO:0000313" key="1">
    <source>
        <dbReference type="EMBL" id="GJJ10898.1"/>
    </source>
</evidence>
<dbReference type="Proteomes" id="UP001050691">
    <property type="component" value="Unassembled WGS sequence"/>
</dbReference>
<name>A0AAV5ACN4_9AGAM</name>
<dbReference type="AlphaFoldDB" id="A0AAV5ACN4"/>
<sequence>MYPDRVLDLEGGVPTAGNPIICYPNASSENQLGSHWSVTYADSSKPSYWFQAVDPPSNIFASPVFPSFIIPQDAIVTGTPDQKIELQLFESGDEGRIVALSQDESEYLAFEAPAGQTNPYPLSSVQGAGGHLQPATVDIRPGI</sequence>
<protein>
    <submittedName>
        <fullName evidence="1">Uncharacterized protein</fullName>
    </submittedName>
</protein>